<keyword evidence="11" id="KW-0614">Plasmid</keyword>
<evidence type="ECO:0000256" key="6">
    <source>
        <dbReference type="ARBA" id="ARBA00022807"/>
    </source>
</evidence>
<dbReference type="InterPro" id="IPR000064">
    <property type="entry name" value="NLP_P60_dom"/>
</dbReference>
<comment type="similarity">
    <text evidence="1">Belongs to the peptidase C40 family.</text>
</comment>
<evidence type="ECO:0000313" key="12">
    <source>
        <dbReference type="Proteomes" id="UP000501076"/>
    </source>
</evidence>
<feature type="compositionally biased region" description="Polar residues" evidence="7">
    <location>
        <begin position="140"/>
        <end position="149"/>
    </location>
</feature>
<dbReference type="InterPro" id="IPR018392">
    <property type="entry name" value="LysM"/>
</dbReference>
<keyword evidence="2" id="KW-0645">Protease</keyword>
<dbReference type="Pfam" id="PF01476">
    <property type="entry name" value="LysM"/>
    <property type="match status" value="3"/>
</dbReference>
<keyword evidence="6" id="KW-0788">Thiol protease</keyword>
<feature type="chain" id="PRO_5026961414" evidence="8">
    <location>
        <begin position="24"/>
        <end position="412"/>
    </location>
</feature>
<gene>
    <name evidence="11" type="ORF">FDZ14_28585</name>
</gene>
<feature type="signal peptide" evidence="8">
    <location>
        <begin position="1"/>
        <end position="23"/>
    </location>
</feature>
<evidence type="ECO:0000256" key="5">
    <source>
        <dbReference type="ARBA" id="ARBA00022801"/>
    </source>
</evidence>
<feature type="compositionally biased region" description="Low complexity" evidence="7">
    <location>
        <begin position="227"/>
        <end position="270"/>
    </location>
</feature>
<keyword evidence="4" id="KW-0677">Repeat</keyword>
<geneLocation type="plasmid" evidence="12">
    <name>pfdu301a</name>
</geneLocation>
<evidence type="ECO:0000256" key="2">
    <source>
        <dbReference type="ARBA" id="ARBA00022670"/>
    </source>
</evidence>
<dbReference type="PROSITE" id="PS51935">
    <property type="entry name" value="NLPC_P60"/>
    <property type="match status" value="1"/>
</dbReference>
<dbReference type="InterPro" id="IPR038765">
    <property type="entry name" value="Papain-like_cys_pep_sf"/>
</dbReference>
<evidence type="ECO:0000259" key="9">
    <source>
        <dbReference type="PROSITE" id="PS51782"/>
    </source>
</evidence>
<feature type="compositionally biased region" description="Low complexity" evidence="7">
    <location>
        <begin position="128"/>
        <end position="139"/>
    </location>
</feature>
<protein>
    <submittedName>
        <fullName evidence="11">LysM peptidoglycan-binding domain-containing protein</fullName>
    </submittedName>
</protein>
<sequence>MKKTFIVTGTILSSLLATSSAFASTHTVEKGDTLWGLSKKYTTSVQDLKNTNKLTSNVIVPGQILKVDNKEEKYIVKAGDSLKKIAKKYHTTVNTLVKLNPQISNPNLIIVGQNILVDGQVPASTVASTNNSSNAATTAPHTVTPSTNGMHTVKVGDTLSSIAKANNKTVDFLLALNPEISNANKIRVGQTLKVAGTVVTVQKPSATTQAPAQEVQKEVPATTTSATPVKPVETKPAPTTPAKPVVTTPAQTTPAKPTETQTAQTTQTKPAETKPAETQTAAPTNGAVADKVLAEGAKYLGAKYVYGASTSRTDAFDCSSFTLRAFKAVGISLPRTSASQAQMGTPVSLNALQKGDLVFFDTDYNGTINHVGIYAGNNTMINAATSKGVSYTNLKGNSYWEPRMVKAVRVIR</sequence>
<dbReference type="CDD" id="cd00118">
    <property type="entry name" value="LysM"/>
    <property type="match status" value="3"/>
</dbReference>
<dbReference type="PANTHER" id="PTHR47053">
    <property type="entry name" value="MUREIN DD-ENDOPEPTIDASE MEPH-RELATED"/>
    <property type="match status" value="1"/>
</dbReference>
<dbReference type="SMART" id="SM00257">
    <property type="entry name" value="LysM"/>
    <property type="match status" value="3"/>
</dbReference>
<dbReference type="Gene3D" id="3.90.1720.10">
    <property type="entry name" value="endopeptidase domain like (from Nostoc punctiforme)"/>
    <property type="match status" value="1"/>
</dbReference>
<feature type="domain" description="NlpC/P60" evidence="10">
    <location>
        <begin position="286"/>
        <end position="411"/>
    </location>
</feature>
<dbReference type="AlphaFoldDB" id="A0A6M6E6B2"/>
<proteinExistence type="inferred from homology"/>
<dbReference type="SUPFAM" id="SSF54106">
    <property type="entry name" value="LysM domain"/>
    <property type="match status" value="3"/>
</dbReference>
<keyword evidence="3 8" id="KW-0732">Signal</keyword>
<evidence type="ECO:0000259" key="10">
    <source>
        <dbReference type="PROSITE" id="PS51935"/>
    </source>
</evidence>
<keyword evidence="5" id="KW-0378">Hydrolase</keyword>
<dbReference type="GO" id="GO:0006508">
    <property type="term" value="P:proteolysis"/>
    <property type="evidence" value="ECO:0007669"/>
    <property type="project" value="UniProtKB-KW"/>
</dbReference>
<dbReference type="SUPFAM" id="SSF54001">
    <property type="entry name" value="Cysteine proteinases"/>
    <property type="match status" value="1"/>
</dbReference>
<feature type="domain" description="LysM" evidence="9">
    <location>
        <begin position="24"/>
        <end position="67"/>
    </location>
</feature>
<dbReference type="PANTHER" id="PTHR47053:SF1">
    <property type="entry name" value="MUREIN DD-ENDOPEPTIDASE MEPH-RELATED"/>
    <property type="match status" value="1"/>
</dbReference>
<dbReference type="GO" id="GO:0008234">
    <property type="term" value="F:cysteine-type peptidase activity"/>
    <property type="evidence" value="ECO:0007669"/>
    <property type="project" value="UniProtKB-KW"/>
</dbReference>
<dbReference type="PROSITE" id="PS51782">
    <property type="entry name" value="LYSM"/>
    <property type="match status" value="3"/>
</dbReference>
<dbReference type="InterPro" id="IPR051202">
    <property type="entry name" value="Peptidase_C40"/>
</dbReference>
<feature type="domain" description="LysM" evidence="9">
    <location>
        <begin position="72"/>
        <end position="117"/>
    </location>
</feature>
<evidence type="ECO:0000256" key="4">
    <source>
        <dbReference type="ARBA" id="ARBA00022737"/>
    </source>
</evidence>
<dbReference type="InterPro" id="IPR036779">
    <property type="entry name" value="LysM_dom_sf"/>
</dbReference>
<dbReference type="Proteomes" id="UP000501076">
    <property type="component" value="Plasmid pFDU301A"/>
</dbReference>
<accession>A0A6M6E6B2</accession>
<dbReference type="RefSeq" id="WP_171778040.1">
    <property type="nucleotide sequence ID" value="NZ_CP045273.1"/>
</dbReference>
<evidence type="ECO:0000256" key="8">
    <source>
        <dbReference type="SAM" id="SignalP"/>
    </source>
</evidence>
<evidence type="ECO:0000256" key="3">
    <source>
        <dbReference type="ARBA" id="ARBA00022729"/>
    </source>
</evidence>
<name>A0A6M6E6B2_PRIMG</name>
<reference evidence="11 12" key="1">
    <citation type="submission" date="2019-10" db="EMBL/GenBank/DDBJ databases">
        <title>Complete genome sequences for adaption low water activity.</title>
        <authorList>
            <person name="Zhao L."/>
            <person name="Zhong J."/>
        </authorList>
    </citation>
    <scope>NUCLEOTIDE SEQUENCE [LARGE SCALE GENOMIC DNA]</scope>
    <source>
        <strain evidence="11 12">FDU301</strain>
        <plasmid evidence="12">pfdu301a</plasmid>
    </source>
</reference>
<feature type="domain" description="LysM" evidence="9">
    <location>
        <begin position="149"/>
        <end position="194"/>
    </location>
</feature>
<dbReference type="EMBL" id="CP045273">
    <property type="protein sequence ID" value="QJX80057.1"/>
    <property type="molecule type" value="Genomic_DNA"/>
</dbReference>
<feature type="region of interest" description="Disordered" evidence="7">
    <location>
        <begin position="205"/>
        <end position="284"/>
    </location>
</feature>
<evidence type="ECO:0000313" key="11">
    <source>
        <dbReference type="EMBL" id="QJX80057.1"/>
    </source>
</evidence>
<dbReference type="Pfam" id="PF00877">
    <property type="entry name" value="NLPC_P60"/>
    <property type="match status" value="1"/>
</dbReference>
<organism evidence="11 12">
    <name type="scientific">Priestia megaterium</name>
    <name type="common">Bacillus megaterium</name>
    <dbReference type="NCBI Taxonomy" id="1404"/>
    <lineage>
        <taxon>Bacteria</taxon>
        <taxon>Bacillati</taxon>
        <taxon>Bacillota</taxon>
        <taxon>Bacilli</taxon>
        <taxon>Bacillales</taxon>
        <taxon>Bacillaceae</taxon>
        <taxon>Priestia</taxon>
    </lineage>
</organism>
<evidence type="ECO:0000256" key="7">
    <source>
        <dbReference type="SAM" id="MobiDB-lite"/>
    </source>
</evidence>
<evidence type="ECO:0000256" key="1">
    <source>
        <dbReference type="ARBA" id="ARBA00007074"/>
    </source>
</evidence>
<dbReference type="Gene3D" id="3.10.350.10">
    <property type="entry name" value="LysM domain"/>
    <property type="match status" value="3"/>
</dbReference>
<feature type="region of interest" description="Disordered" evidence="7">
    <location>
        <begin position="128"/>
        <end position="149"/>
    </location>
</feature>